<comment type="caution">
    <text evidence="1">The sequence shown here is derived from an EMBL/GenBank/DDBJ whole genome shotgun (WGS) entry which is preliminary data.</text>
</comment>
<protein>
    <submittedName>
        <fullName evidence="1">Uncharacterized protein</fullName>
    </submittedName>
</protein>
<gene>
    <name evidence="1" type="ORF">LCGC14_2932410</name>
</gene>
<name>A0A0F8XKY8_9ZZZZ</name>
<accession>A0A0F8XKY8</accession>
<dbReference type="EMBL" id="LAZR01058571">
    <property type="protein sequence ID" value="KKK69598.1"/>
    <property type="molecule type" value="Genomic_DNA"/>
</dbReference>
<reference evidence="1" key="1">
    <citation type="journal article" date="2015" name="Nature">
        <title>Complex archaea that bridge the gap between prokaryotes and eukaryotes.</title>
        <authorList>
            <person name="Spang A."/>
            <person name="Saw J.H."/>
            <person name="Jorgensen S.L."/>
            <person name="Zaremba-Niedzwiedzka K."/>
            <person name="Martijn J."/>
            <person name="Lind A.E."/>
            <person name="van Eijk R."/>
            <person name="Schleper C."/>
            <person name="Guy L."/>
            <person name="Ettema T.J."/>
        </authorList>
    </citation>
    <scope>NUCLEOTIDE SEQUENCE</scope>
</reference>
<feature type="non-terminal residue" evidence="1">
    <location>
        <position position="1"/>
    </location>
</feature>
<organism evidence="1">
    <name type="scientific">marine sediment metagenome</name>
    <dbReference type="NCBI Taxonomy" id="412755"/>
    <lineage>
        <taxon>unclassified sequences</taxon>
        <taxon>metagenomes</taxon>
        <taxon>ecological metagenomes</taxon>
    </lineage>
</organism>
<proteinExistence type="predicted"/>
<sequence>AMAPFVPGQLKIGAIVEVAFSLYKPL</sequence>
<dbReference type="AlphaFoldDB" id="A0A0F8XKY8"/>
<evidence type="ECO:0000313" key="1">
    <source>
        <dbReference type="EMBL" id="KKK69598.1"/>
    </source>
</evidence>